<keyword evidence="3" id="KW-1185">Reference proteome</keyword>
<dbReference type="Pfam" id="PF12937">
    <property type="entry name" value="F-box-like"/>
    <property type="match status" value="1"/>
</dbReference>
<dbReference type="Proteomes" id="UP000504606">
    <property type="component" value="Unplaced"/>
</dbReference>
<dbReference type="InterPro" id="IPR001810">
    <property type="entry name" value="F-box_dom"/>
</dbReference>
<feature type="region of interest" description="Disordered" evidence="1">
    <location>
        <begin position="1"/>
        <end position="28"/>
    </location>
</feature>
<evidence type="ECO:0000313" key="4">
    <source>
        <dbReference type="RefSeq" id="XP_052129852.1"/>
    </source>
</evidence>
<name>A0A9C6XSX9_FRAOC</name>
<dbReference type="RefSeq" id="XP_052129852.1">
    <property type="nucleotide sequence ID" value="XM_052273892.1"/>
</dbReference>
<protein>
    <submittedName>
        <fullName evidence="4">Uncharacterized protein LOC127751022</fullName>
    </submittedName>
</protein>
<evidence type="ECO:0000313" key="3">
    <source>
        <dbReference type="Proteomes" id="UP000504606"/>
    </source>
</evidence>
<feature type="domain" description="F-box" evidence="2">
    <location>
        <begin position="44"/>
        <end position="89"/>
    </location>
</feature>
<sequence length="245" mass="27411">MPPLPPPTQCQPPRACKAPRYSEESESTPVAAVADMEMDHHEQALLLPDLPDLPLLQVLSYLPDEALFALGRTCLRLAALTRTQPWRDRPKLTLNTEEVRDLLRVAAPPEAVWIVIADTAKTSEFCFGVPDSYITGCLDSDSRVHTSCPPRLLLMELISVTSQDALIREVAKTTKSVEFLIEGLDVIFRSLKEASWSQLEHLTLSRVNLHEQLTLLWPQDLALPRLRTVTLQPRYGRISDISGVS</sequence>
<dbReference type="AlphaFoldDB" id="A0A9C6XSX9"/>
<reference evidence="4" key="1">
    <citation type="submission" date="2025-08" db="UniProtKB">
        <authorList>
            <consortium name="RefSeq"/>
        </authorList>
    </citation>
    <scope>IDENTIFICATION</scope>
    <source>
        <tissue evidence="4">Whole organism</tissue>
    </source>
</reference>
<evidence type="ECO:0000259" key="2">
    <source>
        <dbReference type="PROSITE" id="PS50181"/>
    </source>
</evidence>
<feature type="compositionally biased region" description="Pro residues" evidence="1">
    <location>
        <begin position="1"/>
        <end position="10"/>
    </location>
</feature>
<organism evidence="3 4">
    <name type="scientific">Frankliniella occidentalis</name>
    <name type="common">Western flower thrips</name>
    <name type="synonym">Euthrips occidentalis</name>
    <dbReference type="NCBI Taxonomy" id="133901"/>
    <lineage>
        <taxon>Eukaryota</taxon>
        <taxon>Metazoa</taxon>
        <taxon>Ecdysozoa</taxon>
        <taxon>Arthropoda</taxon>
        <taxon>Hexapoda</taxon>
        <taxon>Insecta</taxon>
        <taxon>Pterygota</taxon>
        <taxon>Neoptera</taxon>
        <taxon>Paraneoptera</taxon>
        <taxon>Thysanoptera</taxon>
        <taxon>Terebrantia</taxon>
        <taxon>Thripoidea</taxon>
        <taxon>Thripidae</taxon>
        <taxon>Frankliniella</taxon>
    </lineage>
</organism>
<evidence type="ECO:0000256" key="1">
    <source>
        <dbReference type="SAM" id="MobiDB-lite"/>
    </source>
</evidence>
<dbReference type="KEGG" id="foc:127751022"/>
<dbReference type="GeneID" id="127751022"/>
<proteinExistence type="predicted"/>
<dbReference type="InterPro" id="IPR036047">
    <property type="entry name" value="F-box-like_dom_sf"/>
</dbReference>
<gene>
    <name evidence="4" type="primary">LOC127751022</name>
</gene>
<accession>A0A9C6XSX9</accession>
<dbReference type="PROSITE" id="PS50181">
    <property type="entry name" value="FBOX"/>
    <property type="match status" value="1"/>
</dbReference>
<dbReference type="SUPFAM" id="SSF81383">
    <property type="entry name" value="F-box domain"/>
    <property type="match status" value="1"/>
</dbReference>